<reference evidence="1 2" key="1">
    <citation type="submission" date="2023-03" db="EMBL/GenBank/DDBJ databases">
        <title>Agriculturally important microbes genome sequencing.</title>
        <authorList>
            <person name="Dunlap C."/>
        </authorList>
    </citation>
    <scope>NUCLEOTIDE SEQUENCE [LARGE SCALE GENOMIC DNA]</scope>
    <source>
        <strain evidence="1 2">CBP-3203</strain>
    </source>
</reference>
<gene>
    <name evidence="1" type="ORF">P8828_00560</name>
</gene>
<proteinExistence type="predicted"/>
<dbReference type="RefSeq" id="WP_048354375.1">
    <property type="nucleotide sequence ID" value="NZ_CP023481.1"/>
</dbReference>
<accession>A0ABU6H0L3</accession>
<organism evidence="1 2">
    <name type="scientific">Bacillus glycinifermentans</name>
    <dbReference type="NCBI Taxonomy" id="1664069"/>
    <lineage>
        <taxon>Bacteria</taxon>
        <taxon>Bacillati</taxon>
        <taxon>Bacillota</taxon>
        <taxon>Bacilli</taxon>
        <taxon>Bacillales</taxon>
        <taxon>Bacillaceae</taxon>
        <taxon>Bacillus</taxon>
    </lineage>
</organism>
<dbReference type="EMBL" id="JARRTL010000003">
    <property type="protein sequence ID" value="MEC0483352.1"/>
    <property type="molecule type" value="Genomic_DNA"/>
</dbReference>
<comment type="caution">
    <text evidence="1">The sequence shown here is derived from an EMBL/GenBank/DDBJ whole genome shotgun (WGS) entry which is preliminary data.</text>
</comment>
<name>A0ABU6H0L3_9BACI</name>
<sequence length="73" mass="8525">MNNLSKEVIEALERTTNLINEVVEIYEQHQGETKKKPAIPCPECQNKSTNYVCDWKGEKHVDFICEYGCRIHQ</sequence>
<evidence type="ECO:0000313" key="2">
    <source>
        <dbReference type="Proteomes" id="UP001341297"/>
    </source>
</evidence>
<keyword evidence="2" id="KW-1185">Reference proteome</keyword>
<protein>
    <recommendedName>
        <fullName evidence="3">Transposase</fullName>
    </recommendedName>
</protein>
<evidence type="ECO:0008006" key="3">
    <source>
        <dbReference type="Google" id="ProtNLM"/>
    </source>
</evidence>
<evidence type="ECO:0000313" key="1">
    <source>
        <dbReference type="EMBL" id="MEC0483352.1"/>
    </source>
</evidence>
<dbReference type="Proteomes" id="UP001341297">
    <property type="component" value="Unassembled WGS sequence"/>
</dbReference>